<dbReference type="InterPro" id="IPR004341">
    <property type="entry name" value="CAT_RNA-bd_dom"/>
</dbReference>
<keyword evidence="4" id="KW-1185">Reference proteome</keyword>
<dbReference type="InterPro" id="IPR036634">
    <property type="entry name" value="PRD_sf"/>
</dbReference>
<organism evidence="3 4">
    <name type="scientific">Turicibacter faecis</name>
    <dbReference type="NCBI Taxonomy" id="2963365"/>
    <lineage>
        <taxon>Bacteria</taxon>
        <taxon>Bacillati</taxon>
        <taxon>Bacillota</taxon>
        <taxon>Erysipelotrichia</taxon>
        <taxon>Erysipelotrichales</taxon>
        <taxon>Turicibacteraceae</taxon>
        <taxon>Turicibacter</taxon>
    </lineage>
</organism>
<dbReference type="InterPro" id="IPR050661">
    <property type="entry name" value="BglG_antiterminators"/>
</dbReference>
<dbReference type="SUPFAM" id="SSF63520">
    <property type="entry name" value="PTS-regulatory domain, PRD"/>
    <property type="match status" value="2"/>
</dbReference>
<dbReference type="Gene3D" id="2.30.24.10">
    <property type="entry name" value="CAT RNA-binding domain"/>
    <property type="match status" value="1"/>
</dbReference>
<evidence type="ECO:0000256" key="1">
    <source>
        <dbReference type="ARBA" id="ARBA00022737"/>
    </source>
</evidence>
<dbReference type="SMART" id="SM01061">
    <property type="entry name" value="CAT_RBD"/>
    <property type="match status" value="1"/>
</dbReference>
<feature type="domain" description="PRD" evidence="2">
    <location>
        <begin position="172"/>
        <end position="280"/>
    </location>
</feature>
<dbReference type="InterPro" id="IPR011608">
    <property type="entry name" value="PRD"/>
</dbReference>
<dbReference type="RefSeq" id="WP_161830944.1">
    <property type="nucleotide sequence ID" value="NZ_AP028127.1"/>
</dbReference>
<dbReference type="Pfam" id="PF00874">
    <property type="entry name" value="PRD"/>
    <property type="match status" value="2"/>
</dbReference>
<evidence type="ECO:0000313" key="3">
    <source>
        <dbReference type="EMBL" id="BEH90315.1"/>
    </source>
</evidence>
<sequence length="280" mass="33352">MYIEKVLNNNAFISLDENGEEIIVMGKGIAFGKKGQQEVNLTNKNYKVFSCKDKSINHKLINIVSDLPQEYILLTRKIISMFEKEYNKKLNEIIYVSLTEHIHGAIERYHQGIQVKNPLLMEIKRLFAEEYEIGRRALTMIQQELGVIFEEDEAGYIAYHIVNAELNNDMINIANITKVMQQVLNVIKYHFKVEFNEESSTYYRFITHLKFFAQRIFSHKVYEDEDTELFFILKEKYQESYHCTVKIKELIYQNYNYELSLEEQLYLMIHIERIRTKSII</sequence>
<dbReference type="PANTHER" id="PTHR30185">
    <property type="entry name" value="CRYPTIC BETA-GLUCOSIDE BGL OPERON ANTITERMINATOR"/>
    <property type="match status" value="1"/>
</dbReference>
<dbReference type="EMBL" id="AP028127">
    <property type="protein sequence ID" value="BEH90315.1"/>
    <property type="molecule type" value="Genomic_DNA"/>
</dbReference>
<dbReference type="Pfam" id="PF03123">
    <property type="entry name" value="CAT_RBD"/>
    <property type="match status" value="1"/>
</dbReference>
<dbReference type="InterPro" id="IPR036650">
    <property type="entry name" value="CAT_RNA-bd_dom_sf"/>
</dbReference>
<gene>
    <name evidence="3" type="primary">licT</name>
    <name evidence="3" type="ORF">T23_04170</name>
</gene>
<dbReference type="PROSITE" id="PS51372">
    <property type="entry name" value="PRD_2"/>
    <property type="match status" value="2"/>
</dbReference>
<dbReference type="Gene3D" id="1.10.1790.10">
    <property type="entry name" value="PRD domain"/>
    <property type="match status" value="2"/>
</dbReference>
<dbReference type="PANTHER" id="PTHR30185:SF15">
    <property type="entry name" value="CRYPTIC BETA-GLUCOSIDE BGL OPERON ANTITERMINATOR"/>
    <property type="match status" value="1"/>
</dbReference>
<name>A0ABN6ZEX0_9FIRM</name>
<feature type="domain" description="PRD" evidence="2">
    <location>
        <begin position="66"/>
        <end position="171"/>
    </location>
</feature>
<evidence type="ECO:0000259" key="2">
    <source>
        <dbReference type="PROSITE" id="PS51372"/>
    </source>
</evidence>
<keyword evidence="1" id="KW-0677">Repeat</keyword>
<dbReference type="Proteomes" id="UP001432099">
    <property type="component" value="Chromosome"/>
</dbReference>
<dbReference type="NCBIfam" id="NF046042">
    <property type="entry name" value="LicT"/>
    <property type="match status" value="1"/>
</dbReference>
<protein>
    <submittedName>
        <fullName evidence="3">Transcription antiterminator LicT</fullName>
    </submittedName>
</protein>
<accession>A0ABN6ZEX0</accession>
<dbReference type="SUPFAM" id="SSF50151">
    <property type="entry name" value="SacY-like RNA-binding domain"/>
    <property type="match status" value="1"/>
</dbReference>
<proteinExistence type="predicted"/>
<reference evidence="3" key="1">
    <citation type="journal article" date="2024" name="Int. J. Syst. Evol. Microbiol.">
        <title>Turicibacter faecis sp. nov., isolated from faeces of heart failure mouse model.</title>
        <authorList>
            <person name="Imamura Y."/>
            <person name="Motooka D."/>
            <person name="Nakajima Y."/>
            <person name="Ito S."/>
            <person name="Kitakaze M."/>
            <person name="Iida T."/>
            <person name="Nakamura S."/>
        </authorList>
    </citation>
    <scope>NUCLEOTIDE SEQUENCE</scope>
    <source>
        <strain evidence="3">TC023</strain>
    </source>
</reference>
<evidence type="ECO:0000313" key="4">
    <source>
        <dbReference type="Proteomes" id="UP001432099"/>
    </source>
</evidence>